<evidence type="ECO:0000313" key="3">
    <source>
        <dbReference type="Proteomes" id="UP001642502"/>
    </source>
</evidence>
<gene>
    <name evidence="2" type="ORF">SEPCBS119000_006780</name>
</gene>
<feature type="compositionally biased region" description="Polar residues" evidence="1">
    <location>
        <begin position="1"/>
        <end position="17"/>
    </location>
</feature>
<organism evidence="2 3">
    <name type="scientific">Sporothrix epigloea</name>
    <dbReference type="NCBI Taxonomy" id="1892477"/>
    <lineage>
        <taxon>Eukaryota</taxon>
        <taxon>Fungi</taxon>
        <taxon>Dikarya</taxon>
        <taxon>Ascomycota</taxon>
        <taxon>Pezizomycotina</taxon>
        <taxon>Sordariomycetes</taxon>
        <taxon>Sordariomycetidae</taxon>
        <taxon>Ophiostomatales</taxon>
        <taxon>Ophiostomataceae</taxon>
        <taxon>Sporothrix</taxon>
    </lineage>
</organism>
<sequence>MSTAGDNMASDQGSATGNPRAPAQPSTSTRVPLDPSRVPEALKNVAHLFSTDVDRIAEEETFDPTTASPDSLNDYIFVVLTERLTLQEAKMLGDWPRVARENAAHEFEDWSPEHFRAIDKTLRRHLRTRLALFDFSFPANSGTTWDQ</sequence>
<protein>
    <submittedName>
        <fullName evidence="2">Uncharacterized protein</fullName>
    </submittedName>
</protein>
<feature type="non-terminal residue" evidence="2">
    <location>
        <position position="147"/>
    </location>
</feature>
<dbReference type="EMBL" id="CAWUON010000380">
    <property type="protein sequence ID" value="CAK7275647.1"/>
    <property type="molecule type" value="Genomic_DNA"/>
</dbReference>
<feature type="region of interest" description="Disordered" evidence="1">
    <location>
        <begin position="1"/>
        <end position="37"/>
    </location>
</feature>
<name>A0ABP0E5F2_9PEZI</name>
<keyword evidence="3" id="KW-1185">Reference proteome</keyword>
<accession>A0ABP0E5F2</accession>
<proteinExistence type="predicted"/>
<comment type="caution">
    <text evidence="2">The sequence shown here is derived from an EMBL/GenBank/DDBJ whole genome shotgun (WGS) entry which is preliminary data.</text>
</comment>
<evidence type="ECO:0000256" key="1">
    <source>
        <dbReference type="SAM" id="MobiDB-lite"/>
    </source>
</evidence>
<dbReference type="Proteomes" id="UP001642502">
    <property type="component" value="Unassembled WGS sequence"/>
</dbReference>
<reference evidence="2 3" key="1">
    <citation type="submission" date="2024-01" db="EMBL/GenBank/DDBJ databases">
        <authorList>
            <person name="Allen C."/>
            <person name="Tagirdzhanova G."/>
        </authorList>
    </citation>
    <scope>NUCLEOTIDE SEQUENCE [LARGE SCALE GENOMIC DNA]</scope>
    <source>
        <strain evidence="2 3">CBS 119000</strain>
    </source>
</reference>
<evidence type="ECO:0000313" key="2">
    <source>
        <dbReference type="EMBL" id="CAK7275647.1"/>
    </source>
</evidence>